<dbReference type="Proteomes" id="UP000233837">
    <property type="component" value="Unassembled WGS sequence"/>
</dbReference>
<gene>
    <name evidence="1" type="ORF">MA16_Dca025383</name>
</gene>
<evidence type="ECO:0000313" key="2">
    <source>
        <dbReference type="Proteomes" id="UP000233837"/>
    </source>
</evidence>
<name>A0A2I0VHK5_9ASPA</name>
<reference evidence="1 2" key="1">
    <citation type="journal article" date="2016" name="Sci. Rep.">
        <title>The Dendrobium catenatum Lindl. genome sequence provides insights into polysaccharide synthase, floral development and adaptive evolution.</title>
        <authorList>
            <person name="Zhang G.Q."/>
            <person name="Xu Q."/>
            <person name="Bian C."/>
            <person name="Tsai W.C."/>
            <person name="Yeh C.M."/>
            <person name="Liu K.W."/>
            <person name="Yoshida K."/>
            <person name="Zhang L.S."/>
            <person name="Chang S.B."/>
            <person name="Chen F."/>
            <person name="Shi Y."/>
            <person name="Su Y.Y."/>
            <person name="Zhang Y.Q."/>
            <person name="Chen L.J."/>
            <person name="Yin Y."/>
            <person name="Lin M."/>
            <person name="Huang H."/>
            <person name="Deng H."/>
            <person name="Wang Z.W."/>
            <person name="Zhu S.L."/>
            <person name="Zhao X."/>
            <person name="Deng C."/>
            <person name="Niu S.C."/>
            <person name="Huang J."/>
            <person name="Wang M."/>
            <person name="Liu G.H."/>
            <person name="Yang H.J."/>
            <person name="Xiao X.J."/>
            <person name="Hsiao Y.Y."/>
            <person name="Wu W.L."/>
            <person name="Chen Y.Y."/>
            <person name="Mitsuda N."/>
            <person name="Ohme-Takagi M."/>
            <person name="Luo Y.B."/>
            <person name="Van de Peer Y."/>
            <person name="Liu Z.J."/>
        </authorList>
    </citation>
    <scope>NUCLEOTIDE SEQUENCE [LARGE SCALE GENOMIC DNA]</scope>
    <source>
        <tissue evidence="1">The whole plant</tissue>
    </source>
</reference>
<keyword evidence="2" id="KW-1185">Reference proteome</keyword>
<sequence>MDVAFHIVCDDDFECLLDDRYFDGITNFVEKLMAGGMLHPRFKVPSCYFREFLDIDSHKESEGARATNK</sequence>
<dbReference type="AlphaFoldDB" id="A0A2I0VHK5"/>
<dbReference type="EMBL" id="KZ503562">
    <property type="protein sequence ID" value="PKU62873.1"/>
    <property type="molecule type" value="Genomic_DNA"/>
</dbReference>
<protein>
    <submittedName>
        <fullName evidence="1">Uncharacterized protein</fullName>
    </submittedName>
</protein>
<organism evidence="1 2">
    <name type="scientific">Dendrobium catenatum</name>
    <dbReference type="NCBI Taxonomy" id="906689"/>
    <lineage>
        <taxon>Eukaryota</taxon>
        <taxon>Viridiplantae</taxon>
        <taxon>Streptophyta</taxon>
        <taxon>Embryophyta</taxon>
        <taxon>Tracheophyta</taxon>
        <taxon>Spermatophyta</taxon>
        <taxon>Magnoliopsida</taxon>
        <taxon>Liliopsida</taxon>
        <taxon>Asparagales</taxon>
        <taxon>Orchidaceae</taxon>
        <taxon>Epidendroideae</taxon>
        <taxon>Malaxideae</taxon>
        <taxon>Dendrobiinae</taxon>
        <taxon>Dendrobium</taxon>
    </lineage>
</organism>
<proteinExistence type="predicted"/>
<accession>A0A2I0VHK5</accession>
<reference evidence="1 2" key="2">
    <citation type="journal article" date="2017" name="Nature">
        <title>The Apostasia genome and the evolution of orchids.</title>
        <authorList>
            <person name="Zhang G.Q."/>
            <person name="Liu K.W."/>
            <person name="Li Z."/>
            <person name="Lohaus R."/>
            <person name="Hsiao Y.Y."/>
            <person name="Niu S.C."/>
            <person name="Wang J.Y."/>
            <person name="Lin Y.C."/>
            <person name="Xu Q."/>
            <person name="Chen L.J."/>
            <person name="Yoshida K."/>
            <person name="Fujiwara S."/>
            <person name="Wang Z.W."/>
            <person name="Zhang Y.Q."/>
            <person name="Mitsuda N."/>
            <person name="Wang M."/>
            <person name="Liu G.H."/>
            <person name="Pecoraro L."/>
            <person name="Huang H.X."/>
            <person name="Xiao X.J."/>
            <person name="Lin M."/>
            <person name="Wu X.Y."/>
            <person name="Wu W.L."/>
            <person name="Chen Y.Y."/>
            <person name="Chang S.B."/>
            <person name="Sakamoto S."/>
            <person name="Ohme-Takagi M."/>
            <person name="Yagi M."/>
            <person name="Zeng S.J."/>
            <person name="Shen C.Y."/>
            <person name="Yeh C.M."/>
            <person name="Luo Y.B."/>
            <person name="Tsai W.C."/>
            <person name="Van de Peer Y."/>
            <person name="Liu Z.J."/>
        </authorList>
    </citation>
    <scope>NUCLEOTIDE SEQUENCE [LARGE SCALE GENOMIC DNA]</scope>
    <source>
        <tissue evidence="1">The whole plant</tissue>
    </source>
</reference>
<evidence type="ECO:0000313" key="1">
    <source>
        <dbReference type="EMBL" id="PKU62873.1"/>
    </source>
</evidence>